<dbReference type="InterPro" id="IPR036182">
    <property type="entry name" value="PCuAC_sf"/>
</dbReference>
<protein>
    <submittedName>
        <fullName evidence="2">Copper chaperone PCu(A)C</fullName>
    </submittedName>
</protein>
<keyword evidence="1" id="KW-0732">Signal</keyword>
<evidence type="ECO:0000313" key="2">
    <source>
        <dbReference type="EMBL" id="MFC4639015.1"/>
    </source>
</evidence>
<feature type="signal peptide" evidence="1">
    <location>
        <begin position="1"/>
        <end position="22"/>
    </location>
</feature>
<evidence type="ECO:0000313" key="3">
    <source>
        <dbReference type="Proteomes" id="UP001595952"/>
    </source>
</evidence>
<gene>
    <name evidence="2" type="ORF">ACFO0D_11770</name>
</gene>
<proteinExistence type="predicted"/>
<dbReference type="SUPFAM" id="SSF110087">
    <property type="entry name" value="DR1885-like metal-binding protein"/>
    <property type="match status" value="1"/>
</dbReference>
<evidence type="ECO:0000256" key="1">
    <source>
        <dbReference type="SAM" id="SignalP"/>
    </source>
</evidence>
<reference evidence="3" key="1">
    <citation type="journal article" date="2019" name="Int. J. Syst. Evol. Microbiol.">
        <title>The Global Catalogue of Microorganisms (GCM) 10K type strain sequencing project: providing services to taxonomists for standard genome sequencing and annotation.</title>
        <authorList>
            <consortium name="The Broad Institute Genomics Platform"/>
            <consortium name="The Broad Institute Genome Sequencing Center for Infectious Disease"/>
            <person name="Wu L."/>
            <person name="Ma J."/>
        </authorList>
    </citation>
    <scope>NUCLEOTIDE SEQUENCE [LARGE SCALE GENOMIC DNA]</scope>
    <source>
        <strain evidence="3">CCUG 55995</strain>
    </source>
</reference>
<dbReference type="InterPro" id="IPR007410">
    <property type="entry name" value="LpqE-like"/>
</dbReference>
<sequence length="157" mass="16309">MSHRFFLALSAGLLLTVLPVAAGHTGHPAPAARTSTAAVRALGAQVVAVPPVITETSAFVSLHNPGARPAVLSGVQTPLAAHSMLMLTGRDRQGLSGMRSVARLSVPARGTLKMGPDGTHIMLMGLKRPLKVGERLTLTLSFVGGQTLKVQATVRRP</sequence>
<dbReference type="Proteomes" id="UP001595952">
    <property type="component" value="Unassembled WGS sequence"/>
</dbReference>
<dbReference type="Pfam" id="PF04314">
    <property type="entry name" value="PCuAC"/>
    <property type="match status" value="1"/>
</dbReference>
<feature type="chain" id="PRO_5046674148" evidence="1">
    <location>
        <begin position="23"/>
        <end position="157"/>
    </location>
</feature>
<name>A0ABV9I9M9_9DEIO</name>
<dbReference type="RefSeq" id="WP_380062018.1">
    <property type="nucleotide sequence ID" value="NZ_JBHSEI010000008.1"/>
</dbReference>
<accession>A0ABV9I9M9</accession>
<organism evidence="2 3">
    <name type="scientific">Deinococcus hohokamensis</name>
    <dbReference type="NCBI Taxonomy" id="309883"/>
    <lineage>
        <taxon>Bacteria</taxon>
        <taxon>Thermotogati</taxon>
        <taxon>Deinococcota</taxon>
        <taxon>Deinococci</taxon>
        <taxon>Deinococcales</taxon>
        <taxon>Deinococcaceae</taxon>
        <taxon>Deinococcus</taxon>
    </lineage>
</organism>
<keyword evidence="3" id="KW-1185">Reference proteome</keyword>
<dbReference type="InterPro" id="IPR058248">
    <property type="entry name" value="Lxx211020-like"/>
</dbReference>
<comment type="caution">
    <text evidence="2">The sequence shown here is derived from an EMBL/GenBank/DDBJ whole genome shotgun (WGS) entry which is preliminary data.</text>
</comment>
<dbReference type="PANTHER" id="PTHR36302">
    <property type="entry name" value="BLR7088 PROTEIN"/>
    <property type="match status" value="1"/>
</dbReference>
<dbReference type="PANTHER" id="PTHR36302:SF1">
    <property type="entry name" value="COPPER CHAPERONE PCU(A)C"/>
    <property type="match status" value="1"/>
</dbReference>
<dbReference type="EMBL" id="JBHSEI010000008">
    <property type="protein sequence ID" value="MFC4639015.1"/>
    <property type="molecule type" value="Genomic_DNA"/>
</dbReference>
<dbReference type="Gene3D" id="2.60.40.1890">
    <property type="entry name" value="PCu(A)C copper chaperone"/>
    <property type="match status" value="1"/>
</dbReference>